<protein>
    <submittedName>
        <fullName evidence="2">Uncharacterized protein</fullName>
    </submittedName>
</protein>
<dbReference type="Proteomes" id="UP001159427">
    <property type="component" value="Unassembled WGS sequence"/>
</dbReference>
<name>A0ABN8PE64_9CNID</name>
<dbReference type="InterPro" id="IPR011009">
    <property type="entry name" value="Kinase-like_dom_sf"/>
</dbReference>
<comment type="caution">
    <text evidence="2">The sequence shown here is derived from an EMBL/GenBank/DDBJ whole genome shotgun (WGS) entry which is preliminary data.</text>
</comment>
<evidence type="ECO:0000313" key="3">
    <source>
        <dbReference type="Proteomes" id="UP001159427"/>
    </source>
</evidence>
<organism evidence="2 3">
    <name type="scientific">Porites evermanni</name>
    <dbReference type="NCBI Taxonomy" id="104178"/>
    <lineage>
        <taxon>Eukaryota</taxon>
        <taxon>Metazoa</taxon>
        <taxon>Cnidaria</taxon>
        <taxon>Anthozoa</taxon>
        <taxon>Hexacorallia</taxon>
        <taxon>Scleractinia</taxon>
        <taxon>Fungiina</taxon>
        <taxon>Poritidae</taxon>
        <taxon>Porites</taxon>
    </lineage>
</organism>
<evidence type="ECO:0000256" key="1">
    <source>
        <dbReference type="SAM" id="MobiDB-lite"/>
    </source>
</evidence>
<sequence length="295" mass="33577">MGEWRRYAAMQKAKRKGKKAGEESAVSEEIVVQRMSSDVSGKQQKYTRIGPQKLSIANIKDACMKYFRPQIEKDFICDVLAGERGPSCEMMAHIPNRKVFYVRFIKPKGEVLSDEEGSPRCKKPKKARPSKRTNTQSLPATKAQSPSKAFPKSLSALEMMKLGKVINEKSTVGIELFKFDLTDMVWSNLPLTIEFNIAKEPFGKGGFREAIKATSKMPEFHGHQWVVKRNFAQKLEQELKQAGNLEVYGPTLSYKRIYMGRIHGESDDDWVTVEEYIDGEFTKYLNNTRKSCGID</sequence>
<proteinExistence type="predicted"/>
<feature type="region of interest" description="Disordered" evidence="1">
    <location>
        <begin position="112"/>
        <end position="149"/>
    </location>
</feature>
<gene>
    <name evidence="2" type="ORF">PEVE_00042290</name>
</gene>
<reference evidence="2 3" key="1">
    <citation type="submission" date="2022-05" db="EMBL/GenBank/DDBJ databases">
        <authorList>
            <consortium name="Genoscope - CEA"/>
            <person name="William W."/>
        </authorList>
    </citation>
    <scope>NUCLEOTIDE SEQUENCE [LARGE SCALE GENOMIC DNA]</scope>
</reference>
<dbReference type="SUPFAM" id="SSF56112">
    <property type="entry name" value="Protein kinase-like (PK-like)"/>
    <property type="match status" value="1"/>
</dbReference>
<feature type="compositionally biased region" description="Polar residues" evidence="1">
    <location>
        <begin position="132"/>
        <end position="147"/>
    </location>
</feature>
<accession>A0ABN8PE64</accession>
<dbReference type="EMBL" id="CALNXI010000824">
    <property type="protein sequence ID" value="CAH3141822.1"/>
    <property type="molecule type" value="Genomic_DNA"/>
</dbReference>
<feature type="compositionally biased region" description="Basic residues" evidence="1">
    <location>
        <begin position="120"/>
        <end position="131"/>
    </location>
</feature>
<evidence type="ECO:0000313" key="2">
    <source>
        <dbReference type="EMBL" id="CAH3141822.1"/>
    </source>
</evidence>
<keyword evidence="3" id="KW-1185">Reference proteome</keyword>